<comment type="caution">
    <text evidence="8">The sequence shown here is derived from an EMBL/GenBank/DDBJ whole genome shotgun (WGS) entry which is preliminary data.</text>
</comment>
<comment type="subcellular location">
    <subcellularLocation>
        <location evidence="1">Cell membrane</location>
        <topology evidence="1">Lipid-anchor</topology>
    </subcellularLocation>
</comment>
<dbReference type="Proteomes" id="UP000234335">
    <property type="component" value="Unassembled WGS sequence"/>
</dbReference>
<dbReference type="EMBL" id="PKGS01000001">
    <property type="protein sequence ID" value="PKZ17531.1"/>
    <property type="molecule type" value="Genomic_DNA"/>
</dbReference>
<dbReference type="AlphaFoldDB" id="A0A2I1MBL8"/>
<sequence length="581" mass="65843">MKNRKLSLSILLLFMLVAFTACGGNNDQAKEKNEEVANTQNQDSEDKNQAESKEKEESKENSDKEAQGEKILRTNNSSEPASLDPALAKGTHESWILQHAFTGLMSYDENGDLAPAMAESYDESDDGLTYTFHIREDAKWSNGDPVKASDFEYAWKRVVDPKLASDYAYQISNYVVGAEEYLNGDGSADDIGIKSIDDKTLEVKLKKPSPYFLGLTAFYTLYPVNQNVVEANADWAKDPTNTEFVSNGPFKITGWDHNQKITLRKNPDWYRADEVKLDGIDLDIIEEQNTQYTKYEGGEYDFIINPPTAVVDKLIREDNPELIIGGDVATYYYQFNNKEKPFNNAKVRNALSMAIDRKAIVENITKGGQIPAEGLVPFGFLDPDGKEFRDRNGNLIKEDKEKAKDLLEEGLAEEGMKLEDLNGTVILFNTNEAHRNIAQAVQQMWKQAFGVDFQLENAEFKVVIDRRKNGDYKIARAGWVGDYLDPNTMLDIMMTDNGNNDVFYSNKDFDKLMAEAGDSADNEFRFKKMAEAEKILIDDMPIIPIYFYTQPYMQKPYVSGIYKTNINYPTLTFADIDLSQR</sequence>
<evidence type="ECO:0000313" key="9">
    <source>
        <dbReference type="Proteomes" id="UP000234335"/>
    </source>
</evidence>
<dbReference type="SUPFAM" id="SSF53850">
    <property type="entry name" value="Periplasmic binding protein-like II"/>
    <property type="match status" value="1"/>
</dbReference>
<keyword evidence="3" id="KW-0813">Transport</keyword>
<feature type="signal peptide" evidence="6">
    <location>
        <begin position="1"/>
        <end position="23"/>
    </location>
</feature>
<reference evidence="8 9" key="1">
    <citation type="submission" date="2017-12" db="EMBL/GenBank/DDBJ databases">
        <title>Phylogenetic diversity of female urinary microbiome.</title>
        <authorList>
            <person name="Thomas-White K."/>
            <person name="Wolfe A.J."/>
        </authorList>
    </citation>
    <scope>NUCLEOTIDE SEQUENCE [LARGE SCALE GENOMIC DNA]</scope>
    <source>
        <strain evidence="8 9">UMB0119</strain>
    </source>
</reference>
<keyword evidence="4 6" id="KW-0732">Signal</keyword>
<dbReference type="InterPro" id="IPR039424">
    <property type="entry name" value="SBP_5"/>
</dbReference>
<evidence type="ECO:0000256" key="5">
    <source>
        <dbReference type="SAM" id="MobiDB-lite"/>
    </source>
</evidence>
<keyword evidence="9" id="KW-1185">Reference proteome</keyword>
<dbReference type="PANTHER" id="PTHR30290:SF79">
    <property type="entry name" value="DIPEPTIDE-BINDING PROTEIN DPPE"/>
    <property type="match status" value="1"/>
</dbReference>
<gene>
    <name evidence="8" type="ORF">CYJ34_02120</name>
</gene>
<evidence type="ECO:0000313" key="8">
    <source>
        <dbReference type="EMBL" id="PKZ17531.1"/>
    </source>
</evidence>
<dbReference type="GO" id="GO:0030288">
    <property type="term" value="C:outer membrane-bounded periplasmic space"/>
    <property type="evidence" value="ECO:0007669"/>
    <property type="project" value="UniProtKB-ARBA"/>
</dbReference>
<evidence type="ECO:0000256" key="6">
    <source>
        <dbReference type="SAM" id="SignalP"/>
    </source>
</evidence>
<evidence type="ECO:0000259" key="7">
    <source>
        <dbReference type="Pfam" id="PF00496"/>
    </source>
</evidence>
<dbReference type="InterPro" id="IPR030678">
    <property type="entry name" value="Peptide/Ni-bd"/>
</dbReference>
<dbReference type="Gene3D" id="3.10.105.10">
    <property type="entry name" value="Dipeptide-binding Protein, Domain 3"/>
    <property type="match status" value="1"/>
</dbReference>
<feature type="domain" description="Solute-binding protein family 5" evidence="7">
    <location>
        <begin position="113"/>
        <end position="500"/>
    </location>
</feature>
<dbReference type="GO" id="GO:0015833">
    <property type="term" value="P:peptide transport"/>
    <property type="evidence" value="ECO:0007669"/>
    <property type="project" value="TreeGrafter"/>
</dbReference>
<evidence type="ECO:0000256" key="3">
    <source>
        <dbReference type="ARBA" id="ARBA00022448"/>
    </source>
</evidence>
<proteinExistence type="inferred from homology"/>
<dbReference type="RefSeq" id="WP_101539691.1">
    <property type="nucleotide sequence ID" value="NZ_PKGS01000001.1"/>
</dbReference>
<feature type="chain" id="PRO_5038895812" evidence="6">
    <location>
        <begin position="24"/>
        <end position="581"/>
    </location>
</feature>
<dbReference type="PROSITE" id="PS01040">
    <property type="entry name" value="SBP_BACTERIAL_5"/>
    <property type="match status" value="1"/>
</dbReference>
<dbReference type="Pfam" id="PF00496">
    <property type="entry name" value="SBP_bac_5"/>
    <property type="match status" value="1"/>
</dbReference>
<dbReference type="InterPro" id="IPR000914">
    <property type="entry name" value="SBP_5_dom"/>
</dbReference>
<dbReference type="PANTHER" id="PTHR30290">
    <property type="entry name" value="PERIPLASMIC BINDING COMPONENT OF ABC TRANSPORTER"/>
    <property type="match status" value="1"/>
</dbReference>
<dbReference type="CDD" id="cd08504">
    <property type="entry name" value="PBP2_OppA"/>
    <property type="match status" value="1"/>
</dbReference>
<evidence type="ECO:0000256" key="2">
    <source>
        <dbReference type="ARBA" id="ARBA00005695"/>
    </source>
</evidence>
<protein>
    <submittedName>
        <fullName evidence="8">Peptide ABC transporter substrate-binding protein</fullName>
    </submittedName>
</protein>
<name>A0A2I1MBL8_9FIRM</name>
<evidence type="ECO:0000256" key="4">
    <source>
        <dbReference type="ARBA" id="ARBA00022729"/>
    </source>
</evidence>
<dbReference type="GO" id="GO:0043190">
    <property type="term" value="C:ATP-binding cassette (ABC) transporter complex"/>
    <property type="evidence" value="ECO:0007669"/>
    <property type="project" value="InterPro"/>
</dbReference>
<dbReference type="Gene3D" id="3.90.76.10">
    <property type="entry name" value="Dipeptide-binding Protein, Domain 1"/>
    <property type="match status" value="1"/>
</dbReference>
<dbReference type="GO" id="GO:1904680">
    <property type="term" value="F:peptide transmembrane transporter activity"/>
    <property type="evidence" value="ECO:0007669"/>
    <property type="project" value="TreeGrafter"/>
</dbReference>
<accession>A0A2I1MBL8</accession>
<dbReference type="InterPro" id="IPR023765">
    <property type="entry name" value="SBP_5_CS"/>
</dbReference>
<comment type="similarity">
    <text evidence="2">Belongs to the bacterial solute-binding protein 5 family.</text>
</comment>
<evidence type="ECO:0000256" key="1">
    <source>
        <dbReference type="ARBA" id="ARBA00004193"/>
    </source>
</evidence>
<dbReference type="PIRSF" id="PIRSF002741">
    <property type="entry name" value="MppA"/>
    <property type="match status" value="1"/>
</dbReference>
<organism evidence="8 9">
    <name type="scientific">Anaerococcus octavius</name>
    <dbReference type="NCBI Taxonomy" id="54007"/>
    <lineage>
        <taxon>Bacteria</taxon>
        <taxon>Bacillati</taxon>
        <taxon>Bacillota</taxon>
        <taxon>Tissierellia</taxon>
        <taxon>Tissierellales</taxon>
        <taxon>Peptoniphilaceae</taxon>
        <taxon>Anaerococcus</taxon>
    </lineage>
</organism>
<feature type="region of interest" description="Disordered" evidence="5">
    <location>
        <begin position="30"/>
        <end position="85"/>
    </location>
</feature>
<dbReference type="FunFam" id="3.10.105.10:FF:000001">
    <property type="entry name" value="Oligopeptide ABC transporter, oligopeptide-binding protein"/>
    <property type="match status" value="1"/>
</dbReference>
<dbReference type="FunFam" id="3.90.76.10:FF:000001">
    <property type="entry name" value="Oligopeptide ABC transporter substrate-binding protein"/>
    <property type="match status" value="1"/>
</dbReference>
<dbReference type="Gene3D" id="3.40.190.10">
    <property type="entry name" value="Periplasmic binding protein-like II"/>
    <property type="match status" value="1"/>
</dbReference>
<dbReference type="PROSITE" id="PS51257">
    <property type="entry name" value="PROKAR_LIPOPROTEIN"/>
    <property type="match status" value="1"/>
</dbReference>
<feature type="compositionally biased region" description="Basic and acidic residues" evidence="5">
    <location>
        <begin position="44"/>
        <end position="72"/>
    </location>
</feature>